<evidence type="ECO:0000256" key="1">
    <source>
        <dbReference type="SAM" id="SignalP"/>
    </source>
</evidence>
<name>A0A2S9VE14_9ALTE</name>
<sequence length="205" mass="21537">MKKYLLAGLFTLFASQSNAAFIEGVTGADMAGMTVTAEFSDGSTDTLMWNAMGTDMGGALSPEWGVMLSGDSFGEYDPGTNTFYGLWVVANNSNFDIVELTLNGVNAGVVFDTEFGDASANGSGPGREMVGSSPMLVATYTQNYLDELFSIMTLMSLDGRVVGAGMRSAFMTDTDMIEPDMPVPAPAGLALVALGLLLSARKRQA</sequence>
<dbReference type="Proteomes" id="UP000238949">
    <property type="component" value="Unassembled WGS sequence"/>
</dbReference>
<keyword evidence="1" id="KW-0732">Signal</keyword>
<dbReference type="EMBL" id="PVNP01000042">
    <property type="protein sequence ID" value="PRO74689.1"/>
    <property type="molecule type" value="Genomic_DNA"/>
</dbReference>
<proteinExistence type="predicted"/>
<evidence type="ECO:0008006" key="4">
    <source>
        <dbReference type="Google" id="ProtNLM"/>
    </source>
</evidence>
<dbReference type="RefSeq" id="WP_105933626.1">
    <property type="nucleotide sequence ID" value="NZ_PVNP01000042.1"/>
</dbReference>
<keyword evidence="3" id="KW-1185">Reference proteome</keyword>
<dbReference type="OrthoDB" id="6383952at2"/>
<comment type="caution">
    <text evidence="2">The sequence shown here is derived from an EMBL/GenBank/DDBJ whole genome shotgun (WGS) entry which is preliminary data.</text>
</comment>
<reference evidence="3" key="1">
    <citation type="journal article" date="2020" name="Int. J. Syst. Evol. Microbiol.">
        <title>Alteromonas alba sp. nov., a marine bacterium isolated from the seawater of the West Pacific Ocean.</title>
        <authorList>
            <person name="Sun C."/>
            <person name="Wu Y.-H."/>
            <person name="Xamxidin M."/>
            <person name="Cheng H."/>
            <person name="Xu X.-W."/>
        </authorList>
    </citation>
    <scope>NUCLEOTIDE SEQUENCE [LARGE SCALE GENOMIC DNA]</scope>
    <source>
        <strain evidence="3">190</strain>
    </source>
</reference>
<organism evidence="2 3">
    <name type="scientific">Alteromonas alba</name>
    <dbReference type="NCBI Taxonomy" id="2079529"/>
    <lineage>
        <taxon>Bacteria</taxon>
        <taxon>Pseudomonadati</taxon>
        <taxon>Pseudomonadota</taxon>
        <taxon>Gammaproteobacteria</taxon>
        <taxon>Alteromonadales</taxon>
        <taxon>Alteromonadaceae</taxon>
        <taxon>Alteromonas/Salinimonas group</taxon>
        <taxon>Alteromonas</taxon>
    </lineage>
</organism>
<gene>
    <name evidence="2" type="ORF">C6Y40_04975</name>
</gene>
<accession>A0A2S9VE14</accession>
<evidence type="ECO:0000313" key="3">
    <source>
        <dbReference type="Proteomes" id="UP000238949"/>
    </source>
</evidence>
<feature type="chain" id="PRO_5015633956" description="PEP-CTERM sorting domain-containing protein" evidence="1">
    <location>
        <begin position="20"/>
        <end position="205"/>
    </location>
</feature>
<dbReference type="AlphaFoldDB" id="A0A2S9VE14"/>
<evidence type="ECO:0000313" key="2">
    <source>
        <dbReference type="EMBL" id="PRO74689.1"/>
    </source>
</evidence>
<feature type="signal peptide" evidence="1">
    <location>
        <begin position="1"/>
        <end position="19"/>
    </location>
</feature>
<protein>
    <recommendedName>
        <fullName evidence="4">PEP-CTERM sorting domain-containing protein</fullName>
    </recommendedName>
</protein>